<dbReference type="InterPro" id="IPR007569">
    <property type="entry name" value="DUF559"/>
</dbReference>
<dbReference type="SUPFAM" id="SSF51556">
    <property type="entry name" value="Metallo-dependent hydrolases"/>
    <property type="match status" value="1"/>
</dbReference>
<dbReference type="InterPro" id="IPR018228">
    <property type="entry name" value="DNase_TatD-rel_CS"/>
</dbReference>
<dbReference type="PANTHER" id="PTHR46124">
    <property type="entry name" value="D-AMINOACYL-TRNA DEACYLASE"/>
    <property type="match status" value="1"/>
</dbReference>
<proteinExistence type="predicted"/>
<dbReference type="PROSITE" id="PS01090">
    <property type="entry name" value="TATD_2"/>
    <property type="match status" value="1"/>
</dbReference>
<name>E6QR36_9ZZZZ</name>
<keyword evidence="1" id="KW-0479">Metal-binding</keyword>
<dbReference type="InterPro" id="IPR011335">
    <property type="entry name" value="Restrct_endonuc-II-like"/>
</dbReference>
<evidence type="ECO:0000256" key="2">
    <source>
        <dbReference type="ARBA" id="ARBA00022801"/>
    </source>
</evidence>
<dbReference type="NCBIfam" id="TIGR00010">
    <property type="entry name" value="YchF/TatD family DNA exonuclease"/>
    <property type="match status" value="1"/>
</dbReference>
<evidence type="ECO:0000256" key="1">
    <source>
        <dbReference type="ARBA" id="ARBA00022723"/>
    </source>
</evidence>
<feature type="compositionally biased region" description="Basic and acidic residues" evidence="3">
    <location>
        <begin position="263"/>
        <end position="273"/>
    </location>
</feature>
<dbReference type="PROSITE" id="PS01091">
    <property type="entry name" value="TATD_3"/>
    <property type="match status" value="1"/>
</dbReference>
<dbReference type="InterPro" id="IPR032466">
    <property type="entry name" value="Metal_Hydrolase"/>
</dbReference>
<dbReference type="GO" id="GO:0004536">
    <property type="term" value="F:DNA nuclease activity"/>
    <property type="evidence" value="ECO:0007669"/>
    <property type="project" value="InterPro"/>
</dbReference>
<protein>
    <submittedName>
        <fullName evidence="5">Putative deoxyribonuclease (TatD family) (Modular protein)</fullName>
    </submittedName>
</protein>
<evidence type="ECO:0000313" key="5">
    <source>
        <dbReference type="EMBL" id="CBI09707.1"/>
    </source>
</evidence>
<evidence type="ECO:0000256" key="3">
    <source>
        <dbReference type="SAM" id="MobiDB-lite"/>
    </source>
</evidence>
<dbReference type="GO" id="GO:0046872">
    <property type="term" value="F:metal ion binding"/>
    <property type="evidence" value="ECO:0007669"/>
    <property type="project" value="UniProtKB-KW"/>
</dbReference>
<dbReference type="FunFam" id="3.20.20.140:FF:000005">
    <property type="entry name" value="TatD family hydrolase"/>
    <property type="match status" value="1"/>
</dbReference>
<organism evidence="5">
    <name type="scientific">mine drainage metagenome</name>
    <dbReference type="NCBI Taxonomy" id="410659"/>
    <lineage>
        <taxon>unclassified sequences</taxon>
        <taxon>metagenomes</taxon>
        <taxon>ecological metagenomes</taxon>
    </lineage>
</organism>
<comment type="caution">
    <text evidence="5">The sequence shown here is derived from an EMBL/GenBank/DDBJ whole genome shotgun (WGS) entry which is preliminary data.</text>
</comment>
<dbReference type="SUPFAM" id="SSF52980">
    <property type="entry name" value="Restriction endonuclease-like"/>
    <property type="match status" value="1"/>
</dbReference>
<evidence type="ECO:0000259" key="4">
    <source>
        <dbReference type="Pfam" id="PF04480"/>
    </source>
</evidence>
<sequence length="410" mass="46183">MIDTHCHIDAPEFDPDRDAVIARALQAGLTCIIVPAVTVDNFSIVREVCAHHPQCFPALGLHPIYAMQHQEADLLTLATAVKHQPVVAIGEIGLDAWDKSVDLERQKHFFAAQLKLARDMDLPVLLHARHAVDEVTGMLRRFGVRRGIVHAFNGSRQQADKLINMGFKLGFGGAMTYPRALNLRRLAAQLPLESLVLETDAPDMSPVWAHGQRNLPEYLPRIAEEIAALREITPESLMTACDANTAAVFAQKHGTTFPSPSPLREEGRGEGKTHKTTRTKSEQLAILGTFAKQMRLAPTEAEARLWYFLRNRRLNNWKFRRQHSIDKYIIDFICIDARLVIELDGGQHTDVITQQNDVARTVFLEKRGLRVLRFWNDEVLQQTGVVLERILKALVTETPHPNPLPEGERE</sequence>
<dbReference type="Pfam" id="PF04480">
    <property type="entry name" value="DUF559"/>
    <property type="match status" value="1"/>
</dbReference>
<dbReference type="AlphaFoldDB" id="E6QR36"/>
<dbReference type="GO" id="GO:0016788">
    <property type="term" value="F:hydrolase activity, acting on ester bonds"/>
    <property type="evidence" value="ECO:0007669"/>
    <property type="project" value="InterPro"/>
</dbReference>
<feature type="domain" description="DUF559" evidence="4">
    <location>
        <begin position="289"/>
        <end position="394"/>
    </location>
</feature>
<reference evidence="5" key="1">
    <citation type="submission" date="2009-10" db="EMBL/GenBank/DDBJ databases">
        <title>Diversity of trophic interactions inside an arsenic-rich microbial ecosystem.</title>
        <authorList>
            <person name="Bertin P.N."/>
            <person name="Heinrich-Salmeron A."/>
            <person name="Pelletier E."/>
            <person name="Goulhen-Chollet F."/>
            <person name="Arsene-Ploetze F."/>
            <person name="Gallien S."/>
            <person name="Calteau A."/>
            <person name="Vallenet D."/>
            <person name="Casiot C."/>
            <person name="Chane-Woon-Ming B."/>
            <person name="Giloteaux L."/>
            <person name="Barakat M."/>
            <person name="Bonnefoy V."/>
            <person name="Bruneel O."/>
            <person name="Chandler M."/>
            <person name="Cleiss J."/>
            <person name="Duran R."/>
            <person name="Elbaz-Poulichet F."/>
            <person name="Fonknechten N."/>
            <person name="Lauga B."/>
            <person name="Mornico D."/>
            <person name="Ortet P."/>
            <person name="Schaeffer C."/>
            <person name="Siguier P."/>
            <person name="Alexander Thil Smith A."/>
            <person name="Van Dorsselaer A."/>
            <person name="Weissenbach J."/>
            <person name="Medigue C."/>
            <person name="Le Paslier D."/>
        </authorList>
    </citation>
    <scope>NUCLEOTIDE SEQUENCE</scope>
</reference>
<dbReference type="InterPro" id="IPR001130">
    <property type="entry name" value="TatD-like"/>
</dbReference>
<dbReference type="CDD" id="cd01038">
    <property type="entry name" value="Endonuclease_DUF559"/>
    <property type="match status" value="1"/>
</dbReference>
<dbReference type="InterPro" id="IPR047216">
    <property type="entry name" value="Endonuclease_DUF559_bact"/>
</dbReference>
<dbReference type="InterPro" id="IPR015991">
    <property type="entry name" value="TatD/YcfH-like"/>
</dbReference>
<dbReference type="Pfam" id="PF01026">
    <property type="entry name" value="TatD_DNase"/>
    <property type="match status" value="1"/>
</dbReference>
<feature type="region of interest" description="Disordered" evidence="3">
    <location>
        <begin position="254"/>
        <end position="279"/>
    </location>
</feature>
<dbReference type="CDD" id="cd01310">
    <property type="entry name" value="TatD_DNAse"/>
    <property type="match status" value="1"/>
</dbReference>
<dbReference type="EMBL" id="CABR01000046">
    <property type="protein sequence ID" value="CBI09707.1"/>
    <property type="molecule type" value="Genomic_DNA"/>
</dbReference>
<dbReference type="PANTHER" id="PTHR46124:SF2">
    <property type="entry name" value="D-AMINOACYL-TRNA DEACYLASE"/>
    <property type="match status" value="1"/>
</dbReference>
<dbReference type="Gene3D" id="3.20.20.140">
    <property type="entry name" value="Metal-dependent hydrolases"/>
    <property type="match status" value="1"/>
</dbReference>
<dbReference type="PROSITE" id="PS01137">
    <property type="entry name" value="TATD_1"/>
    <property type="match status" value="1"/>
</dbReference>
<dbReference type="Gene3D" id="3.40.960.10">
    <property type="entry name" value="VSR Endonuclease"/>
    <property type="match status" value="1"/>
</dbReference>
<accession>E6QR36</accession>
<keyword evidence="2" id="KW-0378">Hydrolase</keyword>
<gene>
    <name evidence="5" type="ORF">CARN7_0447</name>
</gene>